<evidence type="ECO:0000313" key="4">
    <source>
        <dbReference type="EMBL" id="KAH9839750.1"/>
    </source>
</evidence>
<keyword evidence="2" id="KW-1133">Transmembrane helix</keyword>
<feature type="region of interest" description="Disordered" evidence="1">
    <location>
        <begin position="145"/>
        <end position="189"/>
    </location>
</feature>
<dbReference type="EMBL" id="JADCUA010000005">
    <property type="protein sequence ID" value="KAH9839750.1"/>
    <property type="molecule type" value="Genomic_DNA"/>
</dbReference>
<evidence type="ECO:0000256" key="3">
    <source>
        <dbReference type="SAM" id="SignalP"/>
    </source>
</evidence>
<feature type="signal peptide" evidence="3">
    <location>
        <begin position="1"/>
        <end position="28"/>
    </location>
</feature>
<reference evidence="4 5" key="1">
    <citation type="journal article" date="2021" name="Environ. Microbiol.">
        <title>Gene family expansions and transcriptome signatures uncover fungal adaptations to wood decay.</title>
        <authorList>
            <person name="Hage H."/>
            <person name="Miyauchi S."/>
            <person name="Viragh M."/>
            <person name="Drula E."/>
            <person name="Min B."/>
            <person name="Chaduli D."/>
            <person name="Navarro D."/>
            <person name="Favel A."/>
            <person name="Norest M."/>
            <person name="Lesage-Meessen L."/>
            <person name="Balint B."/>
            <person name="Merenyi Z."/>
            <person name="de Eugenio L."/>
            <person name="Morin E."/>
            <person name="Martinez A.T."/>
            <person name="Baldrian P."/>
            <person name="Stursova M."/>
            <person name="Martinez M.J."/>
            <person name="Novotny C."/>
            <person name="Magnuson J.K."/>
            <person name="Spatafora J.W."/>
            <person name="Maurice S."/>
            <person name="Pangilinan J."/>
            <person name="Andreopoulos W."/>
            <person name="LaButti K."/>
            <person name="Hundley H."/>
            <person name="Na H."/>
            <person name="Kuo A."/>
            <person name="Barry K."/>
            <person name="Lipzen A."/>
            <person name="Henrissat B."/>
            <person name="Riley R."/>
            <person name="Ahrendt S."/>
            <person name="Nagy L.G."/>
            <person name="Grigoriev I.V."/>
            <person name="Martin F."/>
            <person name="Rosso M.N."/>
        </authorList>
    </citation>
    <scope>NUCLEOTIDE SEQUENCE [LARGE SCALE GENOMIC DNA]</scope>
    <source>
        <strain evidence="4 5">CIRM-BRFM 1785</strain>
    </source>
</reference>
<keyword evidence="2" id="KW-0472">Membrane</keyword>
<accession>A0ABQ8KP60</accession>
<dbReference type="GeneID" id="72009618"/>
<keyword evidence="3" id="KW-0732">Signal</keyword>
<keyword evidence="5" id="KW-1185">Reference proteome</keyword>
<keyword evidence="2" id="KW-0812">Transmembrane</keyword>
<dbReference type="Proteomes" id="UP000814176">
    <property type="component" value="Unassembled WGS sequence"/>
</dbReference>
<feature type="compositionally biased region" description="Low complexity" evidence="1">
    <location>
        <begin position="151"/>
        <end position="161"/>
    </location>
</feature>
<evidence type="ECO:0000313" key="5">
    <source>
        <dbReference type="Proteomes" id="UP000814176"/>
    </source>
</evidence>
<evidence type="ECO:0000256" key="1">
    <source>
        <dbReference type="SAM" id="MobiDB-lite"/>
    </source>
</evidence>
<feature type="transmembrane region" description="Helical" evidence="2">
    <location>
        <begin position="44"/>
        <end position="65"/>
    </location>
</feature>
<comment type="caution">
    <text evidence="4">The sequence shown here is derived from an EMBL/GenBank/DDBJ whole genome shotgun (WGS) entry which is preliminary data.</text>
</comment>
<name>A0ABQ8KP60_9APHY</name>
<sequence>MFFAQPRSRTASVAPLFILLASAVQCMADSDDNSSASDSAVDFTVIVIAICAFLLILVIWCRWVMIRRRRTHTAPSIMAQSGPILPTLQPPLARNNARPLHSQESYLGENNANRTVVMRQEPPPAYHGKDLAEGEMVIPVETGLQPPSMDTETLPTYTTPTISALPPAYMPENDASPADNSAVHPRVTS</sequence>
<evidence type="ECO:0000256" key="2">
    <source>
        <dbReference type="SAM" id="Phobius"/>
    </source>
</evidence>
<organism evidence="4 5">
    <name type="scientific">Rhodofomes roseus</name>
    <dbReference type="NCBI Taxonomy" id="34475"/>
    <lineage>
        <taxon>Eukaryota</taxon>
        <taxon>Fungi</taxon>
        <taxon>Dikarya</taxon>
        <taxon>Basidiomycota</taxon>
        <taxon>Agaricomycotina</taxon>
        <taxon>Agaricomycetes</taxon>
        <taxon>Polyporales</taxon>
        <taxon>Rhodofomes</taxon>
    </lineage>
</organism>
<gene>
    <name evidence="4" type="ORF">C8Q71DRAFT_905165</name>
</gene>
<protein>
    <submittedName>
        <fullName evidence="4">Uncharacterized protein</fullName>
    </submittedName>
</protein>
<feature type="chain" id="PRO_5045160458" evidence="3">
    <location>
        <begin position="29"/>
        <end position="189"/>
    </location>
</feature>
<proteinExistence type="predicted"/>
<dbReference type="RefSeq" id="XP_047781400.1">
    <property type="nucleotide sequence ID" value="XM_047928886.1"/>
</dbReference>